<evidence type="ECO:0008006" key="5">
    <source>
        <dbReference type="Google" id="ProtNLM"/>
    </source>
</evidence>
<dbReference type="EMBL" id="JAABOQ010000003">
    <property type="protein sequence ID" value="NER17087.1"/>
    <property type="molecule type" value="Genomic_DNA"/>
</dbReference>
<evidence type="ECO:0000313" key="4">
    <source>
        <dbReference type="Proteomes" id="UP000474296"/>
    </source>
</evidence>
<name>A0A6M0CNP0_9FLAO</name>
<gene>
    <name evidence="3" type="ORF">GWK10_07690</name>
</gene>
<feature type="coiled-coil region" evidence="1">
    <location>
        <begin position="32"/>
        <end position="160"/>
    </location>
</feature>
<reference evidence="3 4" key="1">
    <citation type="submission" date="2020-01" db="EMBL/GenBank/DDBJ databases">
        <title>Spongiivirga citrea KCTC 32990T.</title>
        <authorList>
            <person name="Wang G."/>
        </authorList>
    </citation>
    <scope>NUCLEOTIDE SEQUENCE [LARGE SCALE GENOMIC DNA]</scope>
    <source>
        <strain evidence="3 4">KCTC 32990</strain>
    </source>
</reference>
<organism evidence="3 4">
    <name type="scientific">Spongiivirga citrea</name>
    <dbReference type="NCBI Taxonomy" id="1481457"/>
    <lineage>
        <taxon>Bacteria</taxon>
        <taxon>Pseudomonadati</taxon>
        <taxon>Bacteroidota</taxon>
        <taxon>Flavobacteriia</taxon>
        <taxon>Flavobacteriales</taxon>
        <taxon>Flavobacteriaceae</taxon>
        <taxon>Spongiivirga</taxon>
    </lineage>
</organism>
<evidence type="ECO:0000313" key="3">
    <source>
        <dbReference type="EMBL" id="NER17087.1"/>
    </source>
</evidence>
<comment type="caution">
    <text evidence="3">The sequence shown here is derived from an EMBL/GenBank/DDBJ whole genome shotgun (WGS) entry which is preliminary data.</text>
</comment>
<proteinExistence type="predicted"/>
<evidence type="ECO:0000256" key="2">
    <source>
        <dbReference type="SAM" id="Phobius"/>
    </source>
</evidence>
<keyword evidence="2" id="KW-0812">Transmembrane</keyword>
<keyword evidence="4" id="KW-1185">Reference proteome</keyword>
<evidence type="ECO:0000256" key="1">
    <source>
        <dbReference type="SAM" id="Coils"/>
    </source>
</evidence>
<keyword evidence="1" id="KW-0175">Coiled coil</keyword>
<keyword evidence="2" id="KW-1133">Transmembrane helix</keyword>
<sequence>MNQKKDNKWQLFLILLMAMAVVGLTVLSYFNHVESKKKLSFAENEKETFKKELNDMIKQNENLEVENSAMAKEIADTKAQMVSLLDSINNLGSNYSEIREYRKQIRDLRRENRVIALQRDSLQRINIQLANQLKQRDQRIASEQTKNAALQRDNQALTSRIAKGSTMQIDDVASKAFWLKTPGQLSQTTLSEKTDVMETCFTILPNNLLEKGDKELFFQIVAPNGQVINPTFETVVKGKTLVFSKKRVVNFTNKTLKVCDSFNLSNATMDNGTYQIKVFFNEELVGATMLALQ</sequence>
<keyword evidence="2" id="KW-0472">Membrane</keyword>
<dbReference type="AlphaFoldDB" id="A0A6M0CNP0"/>
<protein>
    <recommendedName>
        <fullName evidence="5">Chromosome partitioning protein ParA</fullName>
    </recommendedName>
</protein>
<dbReference type="RefSeq" id="WP_164031195.1">
    <property type="nucleotide sequence ID" value="NZ_JAABOQ010000003.1"/>
</dbReference>
<accession>A0A6M0CNP0</accession>
<feature type="transmembrane region" description="Helical" evidence="2">
    <location>
        <begin position="12"/>
        <end position="30"/>
    </location>
</feature>
<dbReference type="Proteomes" id="UP000474296">
    <property type="component" value="Unassembled WGS sequence"/>
</dbReference>